<gene>
    <name evidence="8" type="ORF">SAMN05444266_104342</name>
</gene>
<keyword evidence="5" id="KW-0694">RNA-binding</keyword>
<keyword evidence="6" id="KW-0687">Ribonucleoprotein</keyword>
<evidence type="ECO:0000256" key="2">
    <source>
        <dbReference type="ARBA" id="ARBA00007814"/>
    </source>
</evidence>
<keyword evidence="9" id="KW-1185">Reference proteome</keyword>
<sequence length="506" mass="57076">MKFNFKRKQQPVITNHEGAKAYAMTPEMELYSTVVTASLSDQFYEGSTEKLDRIRLLMTKTDPAFIARLAVYAREKMYLRSVPMVLAVELAKQHTGDGLVGKMVGRVVQRADEITELLAYYTLANGRTATKQLHKLSKQVQKGLSVAFNKFDEYQFAKYDRKTAITLRDALFMVHPKAKDESQQLLFNKIAKQELAVPYTWETELSAAGQYKYESPLAKDLAFKAIWEQLIESGQLGYMAMMRNLRNMLQADISAAHIQKVCDLLSDADAVKRAKQLPFRFLAAYRELPVHGAAAKIGEALEKALQASIHNMRGFDGNTKIVIACDVSGSMQQPVSAKSKVLAYDIGLMLGMLLQHKCDNVIAGMFGDTWKVINMPGKNILSNVKEFYQREGEVGYSTNGHEVLRDLIKRGYKADKLMFFSDLQMWNSNTNRTADSFRQAWADYKTKVAPDAKLYLFDLQGYGQAPLNILENDVYLIAGWSDKVFDVLEALEKGQDALSKIREVAL</sequence>
<comment type="similarity">
    <text evidence="2">Belongs to the Ro 60 kDa family.</text>
</comment>
<dbReference type="PROSITE" id="PS50988">
    <property type="entry name" value="TROVE"/>
    <property type="match status" value="1"/>
</dbReference>
<evidence type="ECO:0000256" key="4">
    <source>
        <dbReference type="ARBA" id="ARBA00022723"/>
    </source>
</evidence>
<dbReference type="GO" id="GO:0003723">
    <property type="term" value="F:RNA binding"/>
    <property type="evidence" value="ECO:0007669"/>
    <property type="project" value="UniProtKB-KW"/>
</dbReference>
<evidence type="ECO:0000259" key="7">
    <source>
        <dbReference type="PROSITE" id="PS50988"/>
    </source>
</evidence>
<reference evidence="8 9" key="1">
    <citation type="submission" date="2016-11" db="EMBL/GenBank/DDBJ databases">
        <authorList>
            <person name="Jaros S."/>
            <person name="Januszkiewicz K."/>
            <person name="Wedrychowicz H."/>
        </authorList>
    </citation>
    <scope>NUCLEOTIDE SEQUENCE [LARGE SCALE GENOMIC DNA]</scope>
    <source>
        <strain evidence="8 9">DSM 27406</strain>
    </source>
</reference>
<evidence type="ECO:0000313" key="9">
    <source>
        <dbReference type="Proteomes" id="UP000184420"/>
    </source>
</evidence>
<dbReference type="OrthoDB" id="208855at2"/>
<dbReference type="InterPro" id="IPR040322">
    <property type="entry name" value="TROVE2"/>
</dbReference>
<protein>
    <submittedName>
        <fullName evidence="8">TROVE domain-containing protein</fullName>
    </submittedName>
</protein>
<dbReference type="InterPro" id="IPR036465">
    <property type="entry name" value="vWFA_dom_sf"/>
</dbReference>
<dbReference type="RefSeq" id="WP_073081038.1">
    <property type="nucleotide sequence ID" value="NZ_FRBL01000004.1"/>
</dbReference>
<evidence type="ECO:0000256" key="6">
    <source>
        <dbReference type="ARBA" id="ARBA00023274"/>
    </source>
</evidence>
<evidence type="ECO:0000256" key="3">
    <source>
        <dbReference type="ARBA" id="ARBA00022490"/>
    </source>
</evidence>
<dbReference type="SUPFAM" id="SSF53300">
    <property type="entry name" value="vWA-like"/>
    <property type="match status" value="1"/>
</dbReference>
<dbReference type="PANTHER" id="PTHR14202:SF0">
    <property type="entry name" value="RNA-BINDING PROTEIN RO60"/>
    <property type="match status" value="1"/>
</dbReference>
<dbReference type="AlphaFoldDB" id="A0A1M7CIM0"/>
<name>A0A1M7CIM0_9BACT</name>
<dbReference type="EMBL" id="FRBL01000004">
    <property type="protein sequence ID" value="SHL67044.1"/>
    <property type="molecule type" value="Genomic_DNA"/>
</dbReference>
<comment type="subcellular location">
    <subcellularLocation>
        <location evidence="1">Cytoplasm</location>
    </subcellularLocation>
</comment>
<accession>A0A1M7CIM0</accession>
<dbReference type="Pfam" id="PF05731">
    <property type="entry name" value="TROVE"/>
    <property type="match status" value="2"/>
</dbReference>
<organism evidence="8 9">
    <name type="scientific">Chitinophaga jiangningensis</name>
    <dbReference type="NCBI Taxonomy" id="1419482"/>
    <lineage>
        <taxon>Bacteria</taxon>
        <taxon>Pseudomonadati</taxon>
        <taxon>Bacteroidota</taxon>
        <taxon>Chitinophagia</taxon>
        <taxon>Chitinophagales</taxon>
        <taxon>Chitinophagaceae</taxon>
        <taxon>Chitinophaga</taxon>
    </lineage>
</organism>
<dbReference type="PANTHER" id="PTHR14202">
    <property type="entry name" value="60 KDA RIBONUCLEOPROTEIN SSA/RO"/>
    <property type="match status" value="1"/>
</dbReference>
<feature type="domain" description="TROVE" evidence="7">
    <location>
        <begin position="13"/>
        <end position="317"/>
    </location>
</feature>
<dbReference type="GO" id="GO:1990904">
    <property type="term" value="C:ribonucleoprotein complex"/>
    <property type="evidence" value="ECO:0007669"/>
    <property type="project" value="UniProtKB-KW"/>
</dbReference>
<dbReference type="InterPro" id="IPR008858">
    <property type="entry name" value="TROVE_dom"/>
</dbReference>
<dbReference type="GO" id="GO:0005737">
    <property type="term" value="C:cytoplasm"/>
    <property type="evidence" value="ECO:0007669"/>
    <property type="project" value="UniProtKB-SubCell"/>
</dbReference>
<dbReference type="SUPFAM" id="SSF140864">
    <property type="entry name" value="TROVE domain-like"/>
    <property type="match status" value="1"/>
</dbReference>
<dbReference type="InterPro" id="IPR037214">
    <property type="entry name" value="TROVE_dom_sf"/>
</dbReference>
<evidence type="ECO:0000256" key="5">
    <source>
        <dbReference type="ARBA" id="ARBA00022884"/>
    </source>
</evidence>
<dbReference type="STRING" id="1419482.SAMN05444266_104342"/>
<evidence type="ECO:0000256" key="1">
    <source>
        <dbReference type="ARBA" id="ARBA00004496"/>
    </source>
</evidence>
<proteinExistence type="inferred from homology"/>
<dbReference type="Gene3D" id="3.40.50.410">
    <property type="entry name" value="von Willebrand factor, type A domain"/>
    <property type="match status" value="1"/>
</dbReference>
<dbReference type="GO" id="GO:0046872">
    <property type="term" value="F:metal ion binding"/>
    <property type="evidence" value="ECO:0007669"/>
    <property type="project" value="UniProtKB-KW"/>
</dbReference>
<evidence type="ECO:0000313" key="8">
    <source>
        <dbReference type="EMBL" id="SHL67044.1"/>
    </source>
</evidence>
<keyword evidence="3" id="KW-0963">Cytoplasm</keyword>
<dbReference type="Proteomes" id="UP000184420">
    <property type="component" value="Unassembled WGS sequence"/>
</dbReference>
<keyword evidence="4" id="KW-0479">Metal-binding</keyword>